<keyword evidence="3" id="KW-0813">Transport</keyword>
<keyword evidence="4" id="KW-1003">Cell membrane</keyword>
<keyword evidence="7" id="KW-1133">Transmembrane helix</keyword>
<comment type="subcellular location">
    <subcellularLocation>
        <location evidence="1">Cell membrane</location>
        <topology evidence="1">Single-pass membrane protein</topology>
    </subcellularLocation>
</comment>
<dbReference type="OrthoDB" id="3267178at2"/>
<dbReference type="RefSeq" id="WP_098454333.1">
    <property type="nucleotide sequence ID" value="NZ_PDJG01000001.1"/>
</dbReference>
<evidence type="ECO:0000256" key="2">
    <source>
        <dbReference type="ARBA" id="ARBA00006742"/>
    </source>
</evidence>
<accession>A0A2A9E4F5</accession>
<sequence>MEILLFAALAIGAMFLMSRSSRKKQQASVAFRDDLQPGQEVMTGSGYFGTVVSVADDVVTLESTPGNRSRWLRAAIAKQVDPVSSEGEAVAAEAAQTDAGQKVDIEKKQAFTIPDDISGLIEKPKPDDTTK</sequence>
<keyword evidence="5" id="KW-0812">Transmembrane</keyword>
<evidence type="ECO:0000256" key="3">
    <source>
        <dbReference type="ARBA" id="ARBA00022448"/>
    </source>
</evidence>
<evidence type="ECO:0000256" key="6">
    <source>
        <dbReference type="ARBA" id="ARBA00022927"/>
    </source>
</evidence>
<evidence type="ECO:0000313" key="10">
    <source>
        <dbReference type="EMBL" id="PFG33069.1"/>
    </source>
</evidence>
<keyword evidence="9" id="KW-0472">Membrane</keyword>
<dbReference type="NCBIfam" id="TIGR00739">
    <property type="entry name" value="yajC"/>
    <property type="match status" value="1"/>
</dbReference>
<keyword evidence="8" id="KW-0811">Translocation</keyword>
<dbReference type="Pfam" id="PF02699">
    <property type="entry name" value="YajC"/>
    <property type="match status" value="1"/>
</dbReference>
<dbReference type="GO" id="GO:0015031">
    <property type="term" value="P:protein transport"/>
    <property type="evidence" value="ECO:0007669"/>
    <property type="project" value="UniProtKB-KW"/>
</dbReference>
<dbReference type="AlphaFoldDB" id="A0A2A9E4F5"/>
<reference evidence="10 11" key="1">
    <citation type="submission" date="2017-10" db="EMBL/GenBank/DDBJ databases">
        <title>Sequencing the genomes of 1000 actinobacteria strains.</title>
        <authorList>
            <person name="Klenk H.-P."/>
        </authorList>
    </citation>
    <scope>NUCLEOTIDE SEQUENCE [LARGE SCALE GENOMIC DNA]</scope>
    <source>
        <strain evidence="10 11">DSM 18966</strain>
    </source>
</reference>
<dbReference type="InterPro" id="IPR003849">
    <property type="entry name" value="Preprotein_translocase_YajC"/>
</dbReference>
<evidence type="ECO:0000256" key="5">
    <source>
        <dbReference type="ARBA" id="ARBA00022692"/>
    </source>
</evidence>
<keyword evidence="6" id="KW-0653">Protein transport</keyword>
<keyword evidence="11" id="KW-1185">Reference proteome</keyword>
<protein>
    <submittedName>
        <fullName evidence="10">Preprotein translocase subunit YajC</fullName>
    </submittedName>
</protein>
<dbReference type="Proteomes" id="UP000225548">
    <property type="component" value="Unassembled WGS sequence"/>
</dbReference>
<evidence type="ECO:0000256" key="8">
    <source>
        <dbReference type="ARBA" id="ARBA00023010"/>
    </source>
</evidence>
<comment type="similarity">
    <text evidence="2">Belongs to the YajC family.</text>
</comment>
<dbReference type="SMART" id="SM01323">
    <property type="entry name" value="YajC"/>
    <property type="match status" value="1"/>
</dbReference>
<dbReference type="EMBL" id="PDJG01000001">
    <property type="protein sequence ID" value="PFG33069.1"/>
    <property type="molecule type" value="Genomic_DNA"/>
</dbReference>
<dbReference type="PANTHER" id="PTHR33909">
    <property type="entry name" value="SEC TRANSLOCON ACCESSORY COMPLEX SUBUNIT YAJC"/>
    <property type="match status" value="1"/>
</dbReference>
<evidence type="ECO:0000313" key="11">
    <source>
        <dbReference type="Proteomes" id="UP000225548"/>
    </source>
</evidence>
<dbReference type="PANTHER" id="PTHR33909:SF1">
    <property type="entry name" value="SEC TRANSLOCON ACCESSORY COMPLEX SUBUNIT YAJC"/>
    <property type="match status" value="1"/>
</dbReference>
<evidence type="ECO:0000256" key="4">
    <source>
        <dbReference type="ARBA" id="ARBA00022475"/>
    </source>
</evidence>
<evidence type="ECO:0000256" key="1">
    <source>
        <dbReference type="ARBA" id="ARBA00004162"/>
    </source>
</evidence>
<evidence type="ECO:0000256" key="9">
    <source>
        <dbReference type="ARBA" id="ARBA00023136"/>
    </source>
</evidence>
<gene>
    <name evidence="10" type="ORF">ATL42_0929</name>
</gene>
<organism evidence="10 11">
    <name type="scientific">Sanguibacter antarcticus</name>
    <dbReference type="NCBI Taxonomy" id="372484"/>
    <lineage>
        <taxon>Bacteria</taxon>
        <taxon>Bacillati</taxon>
        <taxon>Actinomycetota</taxon>
        <taxon>Actinomycetes</taxon>
        <taxon>Micrococcales</taxon>
        <taxon>Sanguibacteraceae</taxon>
        <taxon>Sanguibacter</taxon>
    </lineage>
</organism>
<proteinExistence type="inferred from homology"/>
<dbReference type="GO" id="GO:0005886">
    <property type="term" value="C:plasma membrane"/>
    <property type="evidence" value="ECO:0007669"/>
    <property type="project" value="UniProtKB-SubCell"/>
</dbReference>
<evidence type="ECO:0000256" key="7">
    <source>
        <dbReference type="ARBA" id="ARBA00022989"/>
    </source>
</evidence>
<name>A0A2A9E4F5_9MICO</name>
<comment type="caution">
    <text evidence="10">The sequence shown here is derived from an EMBL/GenBank/DDBJ whole genome shotgun (WGS) entry which is preliminary data.</text>
</comment>